<feature type="transmembrane region" description="Helical" evidence="1">
    <location>
        <begin position="12"/>
        <end position="32"/>
    </location>
</feature>
<keyword evidence="1" id="KW-0812">Transmembrane</keyword>
<proteinExistence type="predicted"/>
<dbReference type="GeneID" id="7751037"/>
<organism evidence="2 3">
    <name type="scientific">Lactobacillus phage Lb338-1</name>
    <dbReference type="NCBI Taxonomy" id="2892342"/>
    <lineage>
        <taxon>Viruses</taxon>
        <taxon>Duplodnaviria</taxon>
        <taxon>Heunggongvirae</taxon>
        <taxon>Uroviricota</taxon>
        <taxon>Caudoviricetes</taxon>
        <taxon>Herelleviridae</taxon>
        <taxon>Mooreparkvirus</taxon>
        <taxon>Mooreparkvirus Lb3381</taxon>
    </lineage>
</organism>
<keyword evidence="1" id="KW-0472">Membrane</keyword>
<dbReference type="EMBL" id="FJ822135">
    <property type="protein sequence ID" value="ACO37103.1"/>
    <property type="molecule type" value="Genomic_DNA"/>
</dbReference>
<keyword evidence="3" id="KW-1185">Reference proteome</keyword>
<dbReference type="KEGG" id="vg:7751037"/>
<dbReference type="Proteomes" id="UP000001878">
    <property type="component" value="Segment"/>
</dbReference>
<dbReference type="RefSeq" id="YP_002790861.1">
    <property type="nucleotide sequence ID" value="NC_012530.1"/>
</dbReference>
<reference evidence="2 3" key="1">
    <citation type="journal article" date="2009" name="Gene">
        <title>Genome of a virulent bacteriophage Lb338-1 that lyses the probiotic Lactobacillus paracasei cheese strain.</title>
        <authorList>
            <person name="Alemayehu D."/>
            <person name="Ross R.P."/>
            <person name="O'Sullivan O."/>
            <person name="Coffey A."/>
            <person name="Stanton C."/>
            <person name="Fitzgerald G.F."/>
            <person name="McAuliffe O."/>
        </authorList>
    </citation>
    <scope>NUCLEOTIDE SEQUENCE [LARGE SCALE GENOMIC DNA]</scope>
    <source>
        <strain evidence="2">Lb338-1</strain>
    </source>
</reference>
<accession>C1KFU2</accession>
<gene>
    <name evidence="2" type="ORF">lb338_phage_182</name>
</gene>
<evidence type="ECO:0000256" key="1">
    <source>
        <dbReference type="SAM" id="Phobius"/>
    </source>
</evidence>
<protein>
    <submittedName>
        <fullName evidence="2">Uncharacterized protein</fullName>
    </submittedName>
</protein>
<keyword evidence="1" id="KW-1133">Transmembrane helix</keyword>
<sequence>MTGGNSMKNSILTLVQTLFVSGMLGYLFYASIDKNFKGRWFLIFSLTFAFAMNFFIGILGLHRVVDLEEQVVKQENKISYIKRNYSEDEYRVYMLKCNPYNPYTPDASSNQKSNKQYIYSYDDSYYAVDKKMAGTYTRDEAEKIAKRVSGYVEKVN</sequence>
<evidence type="ECO:0000313" key="2">
    <source>
        <dbReference type="EMBL" id="ACO37103.1"/>
    </source>
</evidence>
<name>C1KFU2_9CAUD</name>
<evidence type="ECO:0000313" key="3">
    <source>
        <dbReference type="Proteomes" id="UP000001878"/>
    </source>
</evidence>
<feature type="transmembrane region" description="Helical" evidence="1">
    <location>
        <begin position="38"/>
        <end position="61"/>
    </location>
</feature>